<dbReference type="Pfam" id="PF02470">
    <property type="entry name" value="MlaD"/>
    <property type="match status" value="1"/>
</dbReference>
<dbReference type="InterPro" id="IPR005693">
    <property type="entry name" value="Mce"/>
</dbReference>
<gene>
    <name evidence="4" type="ORF">GCM10009547_24510</name>
</gene>
<evidence type="ECO:0000313" key="4">
    <source>
        <dbReference type="EMBL" id="GAA0620984.1"/>
    </source>
</evidence>
<evidence type="ECO:0000259" key="3">
    <source>
        <dbReference type="Pfam" id="PF11887"/>
    </source>
</evidence>
<dbReference type="PANTHER" id="PTHR33371:SF15">
    <property type="entry name" value="LIPOPROTEIN LPRN"/>
    <property type="match status" value="1"/>
</dbReference>
<evidence type="ECO:0000259" key="2">
    <source>
        <dbReference type="Pfam" id="PF02470"/>
    </source>
</evidence>
<feature type="domain" description="Mammalian cell entry C-terminal" evidence="3">
    <location>
        <begin position="115"/>
        <end position="295"/>
    </location>
</feature>
<dbReference type="InterPro" id="IPR024516">
    <property type="entry name" value="Mce_C"/>
</dbReference>
<dbReference type="InterPro" id="IPR003399">
    <property type="entry name" value="Mce/MlaD"/>
</dbReference>
<sequence>MVGAVLAGVLVAAGPAGCSVTLSDLPQPGAGVEGPTYEITAVFSDVLNLPDGARVRVNGVDVGRVVGIETRDFLAQVRLRLPTRVVLTDRATAELRITTPLGEGFVDLDPGRGKRTLADGAVLPLTATSTTAGVEDMLSAASLLLTGGGLGQLRTVVTELNAALDTKRGDAGRLFRSLTTVLDAFNDRSADIDRTLTALDGLSGALATRRDTLLAALRDATPAAKLLADSTSRLTELLSRLEELARVSDRVVRRTRADLVATLREIQPVLDALISISDDVEPTLRQLVRFGEFLDDATPGDYLTGDMELTDGSVGASAPDRAEGTR</sequence>
<dbReference type="PANTHER" id="PTHR33371">
    <property type="entry name" value="INTERMEMBRANE PHOSPHOLIPID TRANSPORT SYSTEM BINDING PROTEIN MLAD-RELATED"/>
    <property type="match status" value="1"/>
</dbReference>
<name>A0ABP3RYN6_9ACTN</name>
<feature type="domain" description="Mce/MlaD" evidence="2">
    <location>
        <begin position="35"/>
        <end position="111"/>
    </location>
</feature>
<dbReference type="Proteomes" id="UP001500957">
    <property type="component" value="Unassembled WGS sequence"/>
</dbReference>
<evidence type="ECO:0000256" key="1">
    <source>
        <dbReference type="SAM" id="MobiDB-lite"/>
    </source>
</evidence>
<evidence type="ECO:0000313" key="5">
    <source>
        <dbReference type="Proteomes" id="UP001500957"/>
    </source>
</evidence>
<dbReference type="InterPro" id="IPR052336">
    <property type="entry name" value="MlaD_Phospholipid_Transporter"/>
</dbReference>
<reference evidence="5" key="1">
    <citation type="journal article" date="2019" name="Int. J. Syst. Evol. Microbiol.">
        <title>The Global Catalogue of Microorganisms (GCM) 10K type strain sequencing project: providing services to taxonomists for standard genome sequencing and annotation.</title>
        <authorList>
            <consortium name="The Broad Institute Genomics Platform"/>
            <consortium name="The Broad Institute Genome Sequencing Center for Infectious Disease"/>
            <person name="Wu L."/>
            <person name="Ma J."/>
        </authorList>
    </citation>
    <scope>NUCLEOTIDE SEQUENCE [LARGE SCALE GENOMIC DNA]</scope>
    <source>
        <strain evidence="5">JCM 10671</strain>
    </source>
</reference>
<accession>A0ABP3RYN6</accession>
<protein>
    <submittedName>
        <fullName evidence="4">MCE family protein</fullName>
    </submittedName>
</protein>
<proteinExistence type="predicted"/>
<dbReference type="Pfam" id="PF11887">
    <property type="entry name" value="Mce4_CUP1"/>
    <property type="match status" value="1"/>
</dbReference>
<feature type="region of interest" description="Disordered" evidence="1">
    <location>
        <begin position="305"/>
        <end position="326"/>
    </location>
</feature>
<comment type="caution">
    <text evidence="4">The sequence shown here is derived from an EMBL/GenBank/DDBJ whole genome shotgun (WGS) entry which is preliminary data.</text>
</comment>
<keyword evidence="5" id="KW-1185">Reference proteome</keyword>
<organism evidence="4 5">
    <name type="scientific">Sporichthya brevicatena</name>
    <dbReference type="NCBI Taxonomy" id="171442"/>
    <lineage>
        <taxon>Bacteria</taxon>
        <taxon>Bacillati</taxon>
        <taxon>Actinomycetota</taxon>
        <taxon>Actinomycetes</taxon>
        <taxon>Sporichthyales</taxon>
        <taxon>Sporichthyaceae</taxon>
        <taxon>Sporichthya</taxon>
    </lineage>
</organism>
<dbReference type="EMBL" id="BAAAHE010000019">
    <property type="protein sequence ID" value="GAA0620984.1"/>
    <property type="molecule type" value="Genomic_DNA"/>
</dbReference>
<dbReference type="NCBIfam" id="TIGR00996">
    <property type="entry name" value="Mtu_fam_mce"/>
    <property type="match status" value="1"/>
</dbReference>